<dbReference type="GO" id="GO:0015074">
    <property type="term" value="P:DNA integration"/>
    <property type="evidence" value="ECO:0007669"/>
    <property type="project" value="InterPro"/>
</dbReference>
<dbReference type="Gene3D" id="2.40.70.10">
    <property type="entry name" value="Acid Proteases"/>
    <property type="match status" value="1"/>
</dbReference>
<dbReference type="InterPro" id="IPR012337">
    <property type="entry name" value="RNaseH-like_sf"/>
</dbReference>
<dbReference type="GO" id="GO:0071897">
    <property type="term" value="P:DNA biosynthetic process"/>
    <property type="evidence" value="ECO:0007669"/>
    <property type="project" value="UniProtKB-ARBA"/>
</dbReference>
<feature type="region of interest" description="Disordered" evidence="1">
    <location>
        <begin position="305"/>
        <end position="330"/>
    </location>
</feature>
<dbReference type="InterPro" id="IPR008042">
    <property type="entry name" value="Retrotrans_Pao"/>
</dbReference>
<comment type="caution">
    <text evidence="3">The sequence shown here is derived from an EMBL/GenBank/DDBJ whole genome shotgun (WGS) entry which is preliminary data.</text>
</comment>
<dbReference type="Pfam" id="PF03564">
    <property type="entry name" value="DUF1759"/>
    <property type="match status" value="1"/>
</dbReference>
<dbReference type="InterPro" id="IPR005312">
    <property type="entry name" value="DUF1759"/>
</dbReference>
<evidence type="ECO:0000259" key="2">
    <source>
        <dbReference type="PROSITE" id="PS50994"/>
    </source>
</evidence>
<dbReference type="GO" id="GO:0003676">
    <property type="term" value="F:nucleic acid binding"/>
    <property type="evidence" value="ECO:0007669"/>
    <property type="project" value="InterPro"/>
</dbReference>
<dbReference type="Pfam" id="PF05380">
    <property type="entry name" value="Peptidase_A17"/>
    <property type="match status" value="1"/>
</dbReference>
<reference evidence="3 4" key="1">
    <citation type="submission" date="2023-01" db="EMBL/GenBank/DDBJ databases">
        <authorList>
            <person name="Whitehead M."/>
        </authorList>
    </citation>
    <scope>NUCLEOTIDE SEQUENCE [LARGE SCALE GENOMIC DNA]</scope>
</reference>
<dbReference type="EMBL" id="CARXXK010000001">
    <property type="protein sequence ID" value="CAI6345210.1"/>
    <property type="molecule type" value="Genomic_DNA"/>
</dbReference>
<dbReference type="InterPro" id="IPR021109">
    <property type="entry name" value="Peptidase_aspartic_dom_sf"/>
</dbReference>
<dbReference type="InterPro" id="IPR041588">
    <property type="entry name" value="Integrase_H2C2"/>
</dbReference>
<protein>
    <recommendedName>
        <fullName evidence="2">Integrase catalytic domain-containing protein</fullName>
    </recommendedName>
</protein>
<dbReference type="Pfam" id="PF17921">
    <property type="entry name" value="Integrase_H2C2"/>
    <property type="match status" value="1"/>
</dbReference>
<gene>
    <name evidence="3" type="ORF">MEUPH1_LOCUS2247</name>
</gene>
<evidence type="ECO:0000256" key="1">
    <source>
        <dbReference type="SAM" id="MobiDB-lite"/>
    </source>
</evidence>
<dbReference type="SUPFAM" id="SSF53098">
    <property type="entry name" value="Ribonuclease H-like"/>
    <property type="match status" value="1"/>
</dbReference>
<dbReference type="Proteomes" id="UP001160148">
    <property type="component" value="Unassembled WGS sequence"/>
</dbReference>
<dbReference type="PANTHER" id="PTHR47331:SF5">
    <property type="entry name" value="RIBONUCLEASE H"/>
    <property type="match status" value="1"/>
</dbReference>
<dbReference type="CDD" id="cd01644">
    <property type="entry name" value="RT_pepA17"/>
    <property type="match status" value="1"/>
</dbReference>
<proteinExistence type="predicted"/>
<feature type="compositionally biased region" description="Polar residues" evidence="1">
    <location>
        <begin position="305"/>
        <end position="322"/>
    </location>
</feature>
<dbReference type="InterPro" id="IPR040676">
    <property type="entry name" value="DUF5641"/>
</dbReference>
<dbReference type="Pfam" id="PF18701">
    <property type="entry name" value="DUF5641"/>
    <property type="match status" value="1"/>
</dbReference>
<dbReference type="InterPro" id="IPR036397">
    <property type="entry name" value="RNaseH_sf"/>
</dbReference>
<sequence length="1729" mass="196612">MALDDETLKIVTGLKKKRGVIKGSLTRIRTFISNFDVTEQPVSLLEFRQEELPAINRKFDDVQAEIELLEIDDISGSEAERERFENEYFTIRSQIQELINTEKLTSVTGPNASFNSYRPHRTQLAPISLPSFDGNIQEWSSFFDIFRAMVHEEDSFTTAQKLYHLRSCLLGPALDLVRSIPISDGNYAVVLDRLKHRYDNKSLVIQSHIRAILDCPRIDVSSSGALQKLYSHVCTHVAALRALDQPVEHWDAWLITIVTGRLDKNTGHGWQLHLKNTDLPKYKDLEAFLASRCVALENSEAVMSNESTNKIDTHSNSTAKTSKPTHQKRSLVITEKSEAPCICCNKSHRVYQCEDFKKMTVTDRHSKIRDAQLCFNCFSPYHAARACRSRYSCQHCTGRHNTLLHVGKRSARDGTTEDCISEKKDTHTPSCEPAIPSTSCCASQANSHVFLSTVIVYIADRYGTKQRCRAILDSGSQVNLLSRRLFRLLQLPSRSAVIPVNGIGSSRVQVSAAVDIQVMSRVKDYIIDLSCYVLPSTVCELSSCSTPSHAFKIPNDLVDDLADPSFTEAGVIDMLIGGGAFYDLLECERISLGIGNIRLQNTKFGWMVTGEMNTVCLLSIGQEIEGDWRSARNNEDLEFGRSSKANKRVAEEQQTVLHFQEHTTRNEYGRFVVRLPLKNNYNELGNSLSMAISRFFSIERKLIHDTTLREEYTKFMSEYINLGHMQEVPKGSSIPTQVWYLPHHAVMKSTSLTTKVRVVFDASARGSNGLALNDVLMSGPTIQEDVFSILVRFRRYQYALTSDVEKMFRQVSVAKEDWDLQRILWRSDPTEPLRTYHLTTVTYGTIPASFLATKCLAVLGEESRIQFPEASKAIQNDFYMDDLMTGSDTEEGCCRLQREISSIMDSAKLPLRKWCSNSRTVMQQLGRSGEDPLFTLEVKDGETIKSLGLEWQPVKDHFQFTANKTQNRSKFTKRTLLSDLNRIFDPLGFISPVLLKGKIFLQQIWAMQMDWDRPLSPDIQGRWMSFCKELEQLQRISIPRKVKPELSDEFHLHGFCDASQEAYGACLYVRSRNQRGRWQARLLCSKTRVAPLKGSTIPRLELCGALLLVELAKKVADSWALSIMDFWFWTDSTIVLGWLNSQQVRLKTYVANRVSQILENSEVRQWHHVSTVDNPADLASRGLNPSELSVSESWWYGPRWLSEPEEKWNPSPVCLRQEELPEQRKFKLALVMLNQSTDLVYIKSDWNRLVRAIAWLALFVDYLKAKKNIQVTRYLTVENLKKAETIIFKRVQAECFPKEAIALANRKEVPRTSKLKSLYPFMQDGIILVGGRLQNSDINNWQKHPIVLPANHRVTLLIFENLHREMLHCGPQALLAEVRRRYWPLMGRRTARTVVRKCVKCIRASPKFTTPLMGQLPKDRVRMSRSFSTTGVDFAGPFIVRSGIRRVTGKKAWICVFICFATRAVHLEIVEDMTSDAFMACLRRFISRRGRCAVIHSDNGTNFVGAQRELASIIKQGGPAMAKEGIEWRFNPPSGPHFGGLWEAAVKSAKYHLKRVMGETKLTLAELNTLICQVEACLNSRPITPIGSDPDEPEALTPAHFLVGGPLSLPPEPDRLSEAPGGLRRWKHVQYLLQLFWRRWYTEYLPQCQVRGKWVNKKQPLKINDIVIIKEDNLPPTKWNLGRITQVHPGRDGAIRVVTVRTVAGTEIKRPSAKLCALPSETDTIIVEK</sequence>
<name>A0AAV0VNP7_9HEMI</name>
<feature type="domain" description="Integrase catalytic" evidence="2">
    <location>
        <begin position="1413"/>
        <end position="1606"/>
    </location>
</feature>
<dbReference type="GO" id="GO:0042575">
    <property type="term" value="C:DNA polymerase complex"/>
    <property type="evidence" value="ECO:0007669"/>
    <property type="project" value="UniProtKB-ARBA"/>
</dbReference>
<dbReference type="InterPro" id="IPR001584">
    <property type="entry name" value="Integrase_cat-core"/>
</dbReference>
<accession>A0AAV0VNP7</accession>
<organism evidence="3 4">
    <name type="scientific">Macrosiphum euphorbiae</name>
    <name type="common">potato aphid</name>
    <dbReference type="NCBI Taxonomy" id="13131"/>
    <lineage>
        <taxon>Eukaryota</taxon>
        <taxon>Metazoa</taxon>
        <taxon>Ecdysozoa</taxon>
        <taxon>Arthropoda</taxon>
        <taxon>Hexapoda</taxon>
        <taxon>Insecta</taxon>
        <taxon>Pterygota</taxon>
        <taxon>Neoptera</taxon>
        <taxon>Paraneoptera</taxon>
        <taxon>Hemiptera</taxon>
        <taxon>Sternorrhyncha</taxon>
        <taxon>Aphidomorpha</taxon>
        <taxon>Aphidoidea</taxon>
        <taxon>Aphididae</taxon>
        <taxon>Macrosiphini</taxon>
        <taxon>Macrosiphum</taxon>
    </lineage>
</organism>
<dbReference type="PROSITE" id="PS50994">
    <property type="entry name" value="INTEGRASE"/>
    <property type="match status" value="1"/>
</dbReference>
<keyword evidence="4" id="KW-1185">Reference proteome</keyword>
<evidence type="ECO:0000313" key="4">
    <source>
        <dbReference type="Proteomes" id="UP001160148"/>
    </source>
</evidence>
<dbReference type="SUPFAM" id="SSF56672">
    <property type="entry name" value="DNA/RNA polymerases"/>
    <property type="match status" value="1"/>
</dbReference>
<dbReference type="PANTHER" id="PTHR47331">
    <property type="entry name" value="PHD-TYPE DOMAIN-CONTAINING PROTEIN"/>
    <property type="match status" value="1"/>
</dbReference>
<evidence type="ECO:0000313" key="3">
    <source>
        <dbReference type="EMBL" id="CAI6345210.1"/>
    </source>
</evidence>
<dbReference type="Gene3D" id="3.30.420.10">
    <property type="entry name" value="Ribonuclease H-like superfamily/Ribonuclease H"/>
    <property type="match status" value="1"/>
</dbReference>
<dbReference type="InterPro" id="IPR043502">
    <property type="entry name" value="DNA/RNA_pol_sf"/>
</dbReference>